<dbReference type="EMBL" id="HBIC01050180">
    <property type="protein sequence ID" value="CAE0296794.1"/>
    <property type="molecule type" value="Transcribed_RNA"/>
</dbReference>
<evidence type="ECO:0000256" key="1">
    <source>
        <dbReference type="SAM" id="MobiDB-lite"/>
    </source>
</evidence>
<organism evidence="2">
    <name type="scientific">Spumella elongata</name>
    <dbReference type="NCBI Taxonomy" id="89044"/>
    <lineage>
        <taxon>Eukaryota</taxon>
        <taxon>Sar</taxon>
        <taxon>Stramenopiles</taxon>
        <taxon>Ochrophyta</taxon>
        <taxon>Chrysophyceae</taxon>
        <taxon>Chromulinales</taxon>
        <taxon>Chromulinaceae</taxon>
        <taxon>Spumella</taxon>
    </lineage>
</organism>
<sequence length="227" mass="22657">MTPEEAVAAASVPHSAHSTGSSVRTGGSVNTATVSQRGGEEGITFLHSNAPVHSTSAATVTTTTANLSKEPAPAVFTTANSATKANGASYNTQNTVRSVATGKGQPSFGSVTKPSPTTSVTTSATTSVTTSATPTTTATAAAAASSVGKSTPTVVPTTTTGQPASQPSKRKAEDENPLFRSVLSESAAANATGTANGSNSHKKMRSNSEDMAIIAPPPKVIEIIEID</sequence>
<feature type="region of interest" description="Disordered" evidence="1">
    <location>
        <begin position="99"/>
        <end position="213"/>
    </location>
</feature>
<dbReference type="AlphaFoldDB" id="A0A7S3HJG8"/>
<feature type="compositionally biased region" description="Low complexity" evidence="1">
    <location>
        <begin position="1"/>
        <end position="29"/>
    </location>
</feature>
<feature type="compositionally biased region" description="Low complexity" evidence="1">
    <location>
        <begin position="109"/>
        <end position="160"/>
    </location>
</feature>
<reference evidence="2" key="1">
    <citation type="submission" date="2021-01" db="EMBL/GenBank/DDBJ databases">
        <authorList>
            <person name="Corre E."/>
            <person name="Pelletier E."/>
            <person name="Niang G."/>
            <person name="Scheremetjew M."/>
            <person name="Finn R."/>
            <person name="Kale V."/>
            <person name="Holt S."/>
            <person name="Cochrane G."/>
            <person name="Meng A."/>
            <person name="Brown T."/>
            <person name="Cohen L."/>
        </authorList>
    </citation>
    <scope>NUCLEOTIDE SEQUENCE</scope>
    <source>
        <strain evidence="2">CCAP 955/1</strain>
    </source>
</reference>
<feature type="compositionally biased region" description="Low complexity" evidence="1">
    <location>
        <begin position="186"/>
        <end position="199"/>
    </location>
</feature>
<evidence type="ECO:0000313" key="2">
    <source>
        <dbReference type="EMBL" id="CAE0296794.1"/>
    </source>
</evidence>
<protein>
    <submittedName>
        <fullName evidence="2">Uncharacterized protein</fullName>
    </submittedName>
</protein>
<proteinExistence type="predicted"/>
<gene>
    <name evidence="2" type="ORF">SELO1098_LOCUS25648</name>
</gene>
<name>A0A7S3HJG8_9STRA</name>
<feature type="region of interest" description="Disordered" evidence="1">
    <location>
        <begin position="1"/>
        <end position="34"/>
    </location>
</feature>
<accession>A0A7S3HJG8</accession>